<dbReference type="RefSeq" id="WP_089735773.1">
    <property type="nucleotide sequence ID" value="NZ_FNIA01000025.1"/>
</dbReference>
<reference evidence="1 2" key="1">
    <citation type="submission" date="2016-10" db="EMBL/GenBank/DDBJ databases">
        <authorList>
            <person name="de Groot N.N."/>
        </authorList>
    </citation>
    <scope>NUCLEOTIDE SEQUENCE [LARGE SCALE GENOMIC DNA]</scope>
    <source>
        <strain evidence="2">EB21,IBRC-M 10013,KCTC 4048</strain>
    </source>
</reference>
<gene>
    <name evidence="1" type="ORF">SAMN05192554_12532</name>
</gene>
<dbReference type="EMBL" id="FNIA01000025">
    <property type="protein sequence ID" value="SDN29620.1"/>
    <property type="molecule type" value="Genomic_DNA"/>
</dbReference>
<dbReference type="AlphaFoldDB" id="A0A1H0A7W0"/>
<dbReference type="Proteomes" id="UP000199370">
    <property type="component" value="Unassembled WGS sequence"/>
</dbReference>
<accession>A0A1H0A7W0</accession>
<dbReference type="SUPFAM" id="SSF55486">
    <property type="entry name" value="Metalloproteases ('zincins'), catalytic domain"/>
    <property type="match status" value="1"/>
</dbReference>
<dbReference type="OrthoDB" id="386780at2157"/>
<evidence type="ECO:0000313" key="1">
    <source>
        <dbReference type="EMBL" id="SDN29620.1"/>
    </source>
</evidence>
<sequence>MEVTRRRLLGVLGATAGAGVVGYALDDGRGSVLRFGDGVDADTRARCRRVERRIGDLVGRRLDAPVHVRFVDPGAGDVAGASDATGRFASAVAAAQAIDGVTWPSSVPARLARYDGSTRTVSFLDPEELDLSRIADRYDVVLPDGDWYPHDPLVAHELTHALQDGLVGTIDPADATRDAAAACETVVEGTADYVAGLYRAACRDGRYDDYRLGPGGRLHPDAPLFVVAGDRPRYVNGRVFAHELVREAGWDALWRAHRSPPATTAAITYPTRFRKGGSTPVEPALAATGADWLPIGRDRLGVEGLYTLLYALGQVSLDDEAAQVDPDVTAATTFRYAFRTTLLRDWLGDRLAAYGYVDDLDRFGYEWRTVWRSPTAAARVAAAVRDGFAARGRSVDDGWRVADRVVWVERRDDGVSVRAAPDRAAVGDLFASGDVPEHRPAGRRR</sequence>
<protein>
    <submittedName>
        <fullName evidence="1">Uncharacterized protein</fullName>
    </submittedName>
</protein>
<keyword evidence="2" id="KW-1185">Reference proteome</keyword>
<dbReference type="STRING" id="996166.SAMN05192554_12532"/>
<name>A0A1H0A7W0_9EURY</name>
<evidence type="ECO:0000313" key="2">
    <source>
        <dbReference type="Proteomes" id="UP000199370"/>
    </source>
</evidence>
<organism evidence="1 2">
    <name type="scientific">Haloarchaeobius iranensis</name>
    <dbReference type="NCBI Taxonomy" id="996166"/>
    <lineage>
        <taxon>Archaea</taxon>
        <taxon>Methanobacteriati</taxon>
        <taxon>Methanobacteriota</taxon>
        <taxon>Stenosarchaea group</taxon>
        <taxon>Halobacteria</taxon>
        <taxon>Halobacteriales</taxon>
        <taxon>Halorubellaceae</taxon>
        <taxon>Haloarchaeobius</taxon>
    </lineage>
</organism>
<proteinExistence type="predicted"/>